<protein>
    <submittedName>
        <fullName evidence="3">SAM-dependent methyltransferase</fullName>
    </submittedName>
</protein>
<proteinExistence type="predicted"/>
<dbReference type="PANTHER" id="PTHR44068:SF1">
    <property type="entry name" value="HYPOTHETICAL LOC100005854"/>
    <property type="match status" value="1"/>
</dbReference>
<dbReference type="InterPro" id="IPR050447">
    <property type="entry name" value="Erg6_SMT_methyltransf"/>
</dbReference>
<gene>
    <name evidence="3" type="ORF">CAB17_14620</name>
</gene>
<dbReference type="AlphaFoldDB" id="A0A2H5FNP1"/>
<sequence>MDGELKKYSQIIRQLGFVVKHQCINESEVRIAKQNVLDGYNSWAHKAYNKAFLNWGLWDKKVYNEYSKLDFDFSTICNIQDIYAQLLIYYLISPLIKKQFYSKRLLEVGCGNGIGVRVCSELLKTKYALGVDLVSKLVLNANSNFYKENSINYISSDAENLPLANESFDIVTNLESSHLYPQIEHFFSEVDRILIPEGFFCYADIHVDQKNQEERLQSFINSRKHLKIIQKVNITKMVRAAIYERIITREKEFYLHAESLFGHEPKTLLTEITALAQAMGLSFLPWWKIRFKTPFLQPIGKNIRKGAYWGGKKCFFYYLIQKVFK</sequence>
<evidence type="ECO:0000313" key="3">
    <source>
        <dbReference type="EMBL" id="AUH73146.1"/>
    </source>
</evidence>
<dbReference type="GO" id="GO:0016126">
    <property type="term" value="P:sterol biosynthetic process"/>
    <property type="evidence" value="ECO:0007669"/>
    <property type="project" value="TreeGrafter"/>
</dbReference>
<dbReference type="InterPro" id="IPR029063">
    <property type="entry name" value="SAM-dependent_MTases_sf"/>
</dbReference>
<reference evidence="3 4" key="1">
    <citation type="submission" date="2017-12" db="EMBL/GenBank/DDBJ databases">
        <title>Legionella sainthelensi LA01-117, whole genome sequence of a clinical isolate from New Zealand.</title>
        <authorList>
            <person name="Cree S.L."/>
            <person name="Slow S."/>
            <person name="Kennedy M.A."/>
            <person name="Murdoch D.R."/>
            <person name="Biggs P.J."/>
            <person name="Anderson T."/>
        </authorList>
    </citation>
    <scope>NUCLEOTIDE SEQUENCE [LARGE SCALE GENOMIC DNA]</scope>
    <source>
        <strain evidence="3 4">LA01-117</strain>
    </source>
</reference>
<dbReference type="CDD" id="cd02440">
    <property type="entry name" value="AdoMet_MTases"/>
    <property type="match status" value="1"/>
</dbReference>
<name>A0A2H5FNP1_9GAMM</name>
<keyword evidence="3" id="KW-0489">Methyltransferase</keyword>
<evidence type="ECO:0000256" key="1">
    <source>
        <dbReference type="ARBA" id="ARBA00022679"/>
    </source>
</evidence>
<dbReference type="Gene3D" id="3.40.50.150">
    <property type="entry name" value="Vaccinia Virus protein VP39"/>
    <property type="match status" value="1"/>
</dbReference>
<dbReference type="InterPro" id="IPR013216">
    <property type="entry name" value="Methyltransf_11"/>
</dbReference>
<accession>A0A2H5FNP1</accession>
<evidence type="ECO:0000259" key="2">
    <source>
        <dbReference type="Pfam" id="PF08241"/>
    </source>
</evidence>
<dbReference type="Proteomes" id="UP000234343">
    <property type="component" value="Chromosome"/>
</dbReference>
<dbReference type="EMBL" id="CP025491">
    <property type="protein sequence ID" value="AUH73146.1"/>
    <property type="molecule type" value="Genomic_DNA"/>
</dbReference>
<feature type="domain" description="Methyltransferase type 11" evidence="2">
    <location>
        <begin position="106"/>
        <end position="201"/>
    </location>
</feature>
<dbReference type="GO" id="GO:0032259">
    <property type="term" value="P:methylation"/>
    <property type="evidence" value="ECO:0007669"/>
    <property type="project" value="UniProtKB-KW"/>
</dbReference>
<dbReference type="GO" id="GO:0003838">
    <property type="term" value="F:sterol 24-C-methyltransferase activity"/>
    <property type="evidence" value="ECO:0007669"/>
    <property type="project" value="TreeGrafter"/>
</dbReference>
<dbReference type="KEGG" id="lsh:CAB17_14620"/>
<dbReference type="Pfam" id="PF08241">
    <property type="entry name" value="Methyltransf_11"/>
    <property type="match status" value="1"/>
</dbReference>
<keyword evidence="1 3" id="KW-0808">Transferase</keyword>
<dbReference type="SUPFAM" id="SSF53335">
    <property type="entry name" value="S-adenosyl-L-methionine-dependent methyltransferases"/>
    <property type="match status" value="1"/>
</dbReference>
<evidence type="ECO:0000313" key="4">
    <source>
        <dbReference type="Proteomes" id="UP000234343"/>
    </source>
</evidence>
<keyword evidence="4" id="KW-1185">Reference proteome</keyword>
<organism evidence="3 4">
    <name type="scientific">Legionella sainthelensi</name>
    <dbReference type="NCBI Taxonomy" id="28087"/>
    <lineage>
        <taxon>Bacteria</taxon>
        <taxon>Pseudomonadati</taxon>
        <taxon>Pseudomonadota</taxon>
        <taxon>Gammaproteobacteria</taxon>
        <taxon>Legionellales</taxon>
        <taxon>Legionellaceae</taxon>
        <taxon>Legionella</taxon>
    </lineage>
</organism>
<dbReference type="PANTHER" id="PTHR44068">
    <property type="entry name" value="ZGC:194242"/>
    <property type="match status" value="1"/>
</dbReference>
<dbReference type="RefSeq" id="WP_101900689.1">
    <property type="nucleotide sequence ID" value="NZ_CP025491.2"/>
</dbReference>